<dbReference type="AlphaFoldDB" id="A0A094YFZ7"/>
<gene>
    <name evidence="2" type="ORF">AtDm6_3325</name>
</gene>
<reference evidence="2 3" key="1">
    <citation type="submission" date="2014-06" db="EMBL/GenBank/DDBJ databases">
        <title>Functional and comparative genomic analyses of the Drosophila gut microbiota identify candidate symbiosis factors.</title>
        <authorList>
            <person name="Newell P.D."/>
            <person name="Chaston J.M."/>
            <person name="Douglas A.E."/>
        </authorList>
    </citation>
    <scope>NUCLEOTIDE SEQUENCE [LARGE SCALE GENOMIC DNA]</scope>
    <source>
        <strain evidence="2 3">DmCS_006</strain>
    </source>
</reference>
<dbReference type="STRING" id="104102.AtDm6_3325"/>
<keyword evidence="3" id="KW-1185">Reference proteome</keyword>
<dbReference type="EMBL" id="JOKM01000106">
    <property type="protein sequence ID" value="KGB20960.1"/>
    <property type="molecule type" value="Genomic_DNA"/>
</dbReference>
<comment type="caution">
    <text evidence="2">The sequence shown here is derived from an EMBL/GenBank/DDBJ whole genome shotgun (WGS) entry which is preliminary data.</text>
</comment>
<name>A0A094YFZ7_9PROT</name>
<evidence type="ECO:0000313" key="2">
    <source>
        <dbReference type="EMBL" id="KGB20960.1"/>
    </source>
</evidence>
<accession>A0A094YFZ7</accession>
<protein>
    <submittedName>
        <fullName evidence="2">Uncharacterized protein</fullName>
    </submittedName>
</protein>
<evidence type="ECO:0000313" key="3">
    <source>
        <dbReference type="Proteomes" id="UP000029448"/>
    </source>
</evidence>
<feature type="compositionally biased region" description="Basic and acidic residues" evidence="1">
    <location>
        <begin position="52"/>
        <end position="61"/>
    </location>
</feature>
<proteinExistence type="predicted"/>
<evidence type="ECO:0000256" key="1">
    <source>
        <dbReference type="SAM" id="MobiDB-lite"/>
    </source>
</evidence>
<sequence>MVSKTEVSVTDISQSGSVLRLTTRGLKLIVEIARTVGRHLPGATRQGPGGDCQKERLKSRP</sequence>
<feature type="region of interest" description="Disordered" evidence="1">
    <location>
        <begin position="39"/>
        <end position="61"/>
    </location>
</feature>
<organism evidence="2 3">
    <name type="scientific">Acetobacter tropicalis</name>
    <dbReference type="NCBI Taxonomy" id="104102"/>
    <lineage>
        <taxon>Bacteria</taxon>
        <taxon>Pseudomonadati</taxon>
        <taxon>Pseudomonadota</taxon>
        <taxon>Alphaproteobacteria</taxon>
        <taxon>Acetobacterales</taxon>
        <taxon>Acetobacteraceae</taxon>
        <taxon>Acetobacter</taxon>
    </lineage>
</organism>
<dbReference type="Proteomes" id="UP000029448">
    <property type="component" value="Unassembled WGS sequence"/>
</dbReference>
<dbReference type="PATRIC" id="fig|104102.7.peg.3281"/>